<organism evidence="2 3">
    <name type="scientific">Halocatena salina</name>
    <dbReference type="NCBI Taxonomy" id="2934340"/>
    <lineage>
        <taxon>Archaea</taxon>
        <taxon>Methanobacteriati</taxon>
        <taxon>Methanobacteriota</taxon>
        <taxon>Stenosarchaea group</taxon>
        <taxon>Halobacteria</taxon>
        <taxon>Halobacteriales</taxon>
        <taxon>Natronomonadaceae</taxon>
        <taxon>Halocatena</taxon>
    </lineage>
</organism>
<dbReference type="EMBL" id="CP096019">
    <property type="protein sequence ID" value="UPM43501.1"/>
    <property type="molecule type" value="Genomic_DNA"/>
</dbReference>
<dbReference type="Proteomes" id="UP000831768">
    <property type="component" value="Chromosome"/>
</dbReference>
<sequence length="577" mass="61945">MHYQRANPDTGGESFLLRFEGVCSDRIACLLVNSGRGVDIDDLLDESRGEHLAGIIINNAHPECYCTLGENARDDVPIYATHQTAQIIATALTGPHARTVDQPETILEQMVVVDGWHQFVNGVQLHPVPVGHAPGAAGFLFEIVDGKRYRTLFVADEYTVRQAGGYPGVSLDLDVEIDAMIVTDAVDQPVQPALTEACSIICERANTGSTVLVTADEPTGLHVAGLLGRLEQSRSVTILGRIATLWEEFGYSAPNVTIHPEDRVEALGSGSIAVATPTTPVQGLSGRLFEELSDDPDAVVVRLTHGEATPMSASRCMVQSLPWRNLPTHDTLSTVIDAFTPVQVVVADRNAAADRGGPSCDSFVWCIEDDLVYTLFDGARWVAPAEVDPDTEHRIRNRVSDRYEEPLLSEHGPTIPLPQYSEPDLAAEGINAETVHEQIQDPVPQSEPTEQPATPMPPPAPSDTTAESSATDGGTTSIGASLAALNERLTTVQSMIDGRTHRASVVNAGDDVYLFRIRNPPASFEHGQEVSLLVTADDDHGLNPPQESQRQAGTEPTDDGSDTETDSEPSDAPTEAA</sequence>
<dbReference type="KEGG" id="haad:MW046_03410"/>
<dbReference type="SUPFAM" id="SSF56281">
    <property type="entry name" value="Metallo-hydrolase/oxidoreductase"/>
    <property type="match status" value="1"/>
</dbReference>
<accession>A0A8U0A2R2</accession>
<feature type="compositionally biased region" description="Polar residues" evidence="1">
    <location>
        <begin position="467"/>
        <end position="477"/>
    </location>
</feature>
<evidence type="ECO:0000256" key="1">
    <source>
        <dbReference type="SAM" id="MobiDB-lite"/>
    </source>
</evidence>
<dbReference type="GeneID" id="71927063"/>
<name>A0A8U0A2R2_9EURY</name>
<evidence type="ECO:0000313" key="2">
    <source>
        <dbReference type="EMBL" id="UPM43501.1"/>
    </source>
</evidence>
<dbReference type="Gene3D" id="3.60.15.10">
    <property type="entry name" value="Ribonuclease Z/Hydroxyacylglutathione hydrolase-like"/>
    <property type="match status" value="1"/>
</dbReference>
<reference evidence="2" key="1">
    <citation type="submission" date="2022-04" db="EMBL/GenBank/DDBJ databases">
        <title>Halocatena sp. nov., isolated from a salt lake.</title>
        <authorList>
            <person name="Cui H.-L."/>
        </authorList>
    </citation>
    <scope>NUCLEOTIDE SEQUENCE</scope>
    <source>
        <strain evidence="2">AD-1</strain>
    </source>
</reference>
<feature type="compositionally biased region" description="Acidic residues" evidence="1">
    <location>
        <begin position="556"/>
        <end position="569"/>
    </location>
</feature>
<dbReference type="RefSeq" id="WP_247994168.1">
    <property type="nucleotide sequence ID" value="NZ_CP096019.1"/>
</dbReference>
<evidence type="ECO:0000313" key="3">
    <source>
        <dbReference type="Proteomes" id="UP000831768"/>
    </source>
</evidence>
<dbReference type="AlphaFoldDB" id="A0A8U0A2R2"/>
<proteinExistence type="predicted"/>
<feature type="region of interest" description="Disordered" evidence="1">
    <location>
        <begin position="438"/>
        <end position="477"/>
    </location>
</feature>
<feature type="region of interest" description="Disordered" evidence="1">
    <location>
        <begin position="533"/>
        <end position="577"/>
    </location>
</feature>
<protein>
    <submittedName>
        <fullName evidence="2">Uncharacterized protein</fullName>
    </submittedName>
</protein>
<gene>
    <name evidence="2" type="ORF">MW046_03410</name>
</gene>
<dbReference type="InterPro" id="IPR036866">
    <property type="entry name" value="RibonucZ/Hydroxyglut_hydro"/>
</dbReference>
<keyword evidence="3" id="KW-1185">Reference proteome</keyword>